<dbReference type="PROSITE" id="PS50968">
    <property type="entry name" value="BIOTINYL_LIPOYL"/>
    <property type="match status" value="1"/>
</dbReference>
<dbReference type="SUPFAM" id="SSF56059">
    <property type="entry name" value="Glutathione synthetase ATP-binding domain-like"/>
    <property type="match status" value="1"/>
</dbReference>
<dbReference type="NCBIfam" id="NF006367">
    <property type="entry name" value="PRK08591.1"/>
    <property type="match status" value="1"/>
</dbReference>
<proteinExistence type="predicted"/>
<keyword evidence="3 7" id="KW-0547">Nucleotide-binding</keyword>
<dbReference type="SUPFAM" id="SSF51230">
    <property type="entry name" value="Single hybrid motif"/>
    <property type="match status" value="1"/>
</dbReference>
<dbReference type="GO" id="GO:0016874">
    <property type="term" value="F:ligase activity"/>
    <property type="evidence" value="ECO:0007669"/>
    <property type="project" value="UniProtKB-KW"/>
</dbReference>
<dbReference type="OrthoDB" id="9803706at2"/>
<accession>C4ZJ09</accession>
<evidence type="ECO:0000313" key="11">
    <source>
        <dbReference type="EMBL" id="ACK53522.1"/>
    </source>
</evidence>
<dbReference type="InterPro" id="IPR005482">
    <property type="entry name" value="Biotin_COase_C"/>
</dbReference>
<evidence type="ECO:0000256" key="7">
    <source>
        <dbReference type="PROSITE-ProRule" id="PRU00409"/>
    </source>
</evidence>
<dbReference type="InterPro" id="IPR011053">
    <property type="entry name" value="Single_hybrid_motif"/>
</dbReference>
<dbReference type="PROSITE" id="PS00867">
    <property type="entry name" value="CPSASE_2"/>
    <property type="match status" value="1"/>
</dbReference>
<dbReference type="PROSITE" id="PS00866">
    <property type="entry name" value="CPSASE_1"/>
    <property type="match status" value="1"/>
</dbReference>
<dbReference type="InterPro" id="IPR048429">
    <property type="entry name" value="MCC_alpha_BT"/>
</dbReference>
<dbReference type="Gene3D" id="2.40.50.100">
    <property type="match status" value="1"/>
</dbReference>
<protein>
    <submittedName>
        <fullName evidence="11">Carbamoyl-phosphate synthase L chain ATP-binding</fullName>
    </submittedName>
</protein>
<dbReference type="Pfam" id="PF02785">
    <property type="entry name" value="Biotin_carb_C"/>
    <property type="match status" value="1"/>
</dbReference>
<dbReference type="SUPFAM" id="SSF52440">
    <property type="entry name" value="PreATP-grasp domain"/>
    <property type="match status" value="1"/>
</dbReference>
<dbReference type="RefSeq" id="WP_012584619.1">
    <property type="nucleotide sequence ID" value="NC_011662.2"/>
</dbReference>
<dbReference type="STRING" id="85643.Tmz1t_0751"/>
<dbReference type="InterPro" id="IPR011761">
    <property type="entry name" value="ATP-grasp"/>
</dbReference>
<evidence type="ECO:0000259" key="10">
    <source>
        <dbReference type="PROSITE" id="PS50979"/>
    </source>
</evidence>
<dbReference type="InterPro" id="IPR050856">
    <property type="entry name" value="Biotin_carboxylase_complex"/>
</dbReference>
<keyword evidence="4 7" id="KW-0067">ATP-binding</keyword>
<dbReference type="Gene3D" id="3.30.700.40">
    <property type="match status" value="1"/>
</dbReference>
<dbReference type="Pfam" id="PF02786">
    <property type="entry name" value="CPSase_L_D2"/>
    <property type="match status" value="1"/>
</dbReference>
<reference evidence="11 12" key="2">
    <citation type="journal article" date="2012" name="Stand. Genomic Sci.">
        <title>Complete genome sequence of Thauera aminoaromatica strain MZ1T.</title>
        <authorList>
            <person name="Jiang K."/>
            <person name="Sanseverino J."/>
            <person name="Chauhan A."/>
            <person name="Lucas S."/>
            <person name="Copeland A."/>
            <person name="Lapidus A."/>
            <person name="Del Rio T.G."/>
            <person name="Dalin E."/>
            <person name="Tice H."/>
            <person name="Bruce D."/>
            <person name="Goodwin L."/>
            <person name="Pitluck S."/>
            <person name="Sims D."/>
            <person name="Brettin T."/>
            <person name="Detter J.C."/>
            <person name="Han C."/>
            <person name="Chang Y.J."/>
            <person name="Larimer F."/>
            <person name="Land M."/>
            <person name="Hauser L."/>
            <person name="Kyrpides N.C."/>
            <person name="Mikhailova N."/>
            <person name="Moser S."/>
            <person name="Jegier P."/>
            <person name="Close D."/>
            <person name="Debruyn J.M."/>
            <person name="Wang Y."/>
            <person name="Layton A.C."/>
            <person name="Allen M.S."/>
            <person name="Sayler G.S."/>
        </authorList>
    </citation>
    <scope>NUCLEOTIDE SEQUENCE [LARGE SCALE GENOMIC DNA]</scope>
    <source>
        <strain evidence="11 12">MZ1T</strain>
    </source>
</reference>
<dbReference type="SMART" id="SM00878">
    <property type="entry name" value="Biotin_carb_C"/>
    <property type="match status" value="1"/>
</dbReference>
<dbReference type="InterPro" id="IPR016185">
    <property type="entry name" value="PreATP-grasp_dom_sf"/>
</dbReference>
<dbReference type="FunFam" id="3.40.50.20:FF:000010">
    <property type="entry name" value="Propionyl-CoA carboxylase subunit alpha"/>
    <property type="match status" value="1"/>
</dbReference>
<dbReference type="eggNOG" id="COG4770">
    <property type="taxonomic scope" value="Bacteria"/>
</dbReference>
<dbReference type="PANTHER" id="PTHR18866">
    <property type="entry name" value="CARBOXYLASE:PYRUVATE/ACETYL-COA/PROPIONYL-COA CARBOXYLASE"/>
    <property type="match status" value="1"/>
</dbReference>
<evidence type="ECO:0000259" key="8">
    <source>
        <dbReference type="PROSITE" id="PS50968"/>
    </source>
</evidence>
<keyword evidence="12" id="KW-1185">Reference proteome</keyword>
<keyword evidence="5" id="KW-0809">Transit peptide</keyword>
<keyword evidence="2" id="KW-0436">Ligase</keyword>
<evidence type="ECO:0000256" key="3">
    <source>
        <dbReference type="ARBA" id="ARBA00022741"/>
    </source>
</evidence>
<dbReference type="InterPro" id="IPR011054">
    <property type="entry name" value="Rudment_hybrid_motif"/>
</dbReference>
<dbReference type="Gene3D" id="3.30.470.20">
    <property type="entry name" value="ATP-grasp fold, B domain"/>
    <property type="match status" value="1"/>
</dbReference>
<dbReference type="Pfam" id="PF00364">
    <property type="entry name" value="Biotin_lipoyl"/>
    <property type="match status" value="1"/>
</dbReference>
<dbReference type="PROSITE" id="PS50979">
    <property type="entry name" value="BC"/>
    <property type="match status" value="1"/>
</dbReference>
<keyword evidence="6" id="KW-0092">Biotin</keyword>
<dbReference type="KEGG" id="tmz:Tmz1t_0751"/>
<dbReference type="InterPro" id="IPR005479">
    <property type="entry name" value="CPAse_ATP-bd"/>
</dbReference>
<dbReference type="PROSITE" id="PS50975">
    <property type="entry name" value="ATP_GRASP"/>
    <property type="match status" value="1"/>
</dbReference>
<dbReference type="FunFam" id="3.30.470.20:FF:000028">
    <property type="entry name" value="Methylcrotonoyl-CoA carboxylase subunit alpha, mitochondrial"/>
    <property type="match status" value="1"/>
</dbReference>
<evidence type="ECO:0000256" key="5">
    <source>
        <dbReference type="ARBA" id="ARBA00022946"/>
    </source>
</evidence>
<dbReference type="AlphaFoldDB" id="C4ZJ09"/>
<evidence type="ECO:0000256" key="4">
    <source>
        <dbReference type="ARBA" id="ARBA00022840"/>
    </source>
</evidence>
<evidence type="ECO:0000256" key="6">
    <source>
        <dbReference type="ARBA" id="ARBA00023267"/>
    </source>
</evidence>
<dbReference type="FunFam" id="2.40.50.100:FF:000003">
    <property type="entry name" value="Acetyl-CoA carboxylase biotin carboxyl carrier protein"/>
    <property type="match status" value="1"/>
</dbReference>
<feature type="domain" description="Lipoyl-binding" evidence="8">
    <location>
        <begin position="586"/>
        <end position="663"/>
    </location>
</feature>
<name>C4ZJ09_THASP</name>
<dbReference type="PANTHER" id="PTHR18866:SF33">
    <property type="entry name" value="METHYLCROTONOYL-COA CARBOXYLASE SUBUNIT ALPHA, MITOCHONDRIAL-RELATED"/>
    <property type="match status" value="1"/>
</dbReference>
<dbReference type="Pfam" id="PF00289">
    <property type="entry name" value="Biotin_carb_N"/>
    <property type="match status" value="1"/>
</dbReference>
<evidence type="ECO:0000259" key="9">
    <source>
        <dbReference type="PROSITE" id="PS50975"/>
    </source>
</evidence>
<dbReference type="GO" id="GO:0005524">
    <property type="term" value="F:ATP binding"/>
    <property type="evidence" value="ECO:0007669"/>
    <property type="project" value="UniProtKB-UniRule"/>
</dbReference>
<reference evidence="12" key="1">
    <citation type="submission" date="2009-05" db="EMBL/GenBank/DDBJ databases">
        <title>Complete sequence of chromosome of Thauera sp. MZ1T.</title>
        <authorList>
            <consortium name="US DOE Joint Genome Institute"/>
            <person name="Lucas S."/>
            <person name="Copeland A."/>
            <person name="Lapidus A."/>
            <person name="Glavina del Rio T."/>
            <person name="Dalin E."/>
            <person name="Tice H."/>
            <person name="Bruce D."/>
            <person name="Goodwin L."/>
            <person name="Pitluck S."/>
            <person name="Sims D."/>
            <person name="Brettin T."/>
            <person name="Detter J.C."/>
            <person name="Han C."/>
            <person name="Larimer F."/>
            <person name="Land M."/>
            <person name="Hauser L."/>
            <person name="Kyrpides N."/>
            <person name="Mikhailova N."/>
            <person name="Sayler G.S."/>
        </authorList>
    </citation>
    <scope>NUCLEOTIDE SEQUENCE [LARGE SCALE GENOMIC DNA]</scope>
    <source>
        <strain evidence="12">MZ1T</strain>
    </source>
</reference>
<dbReference type="SUPFAM" id="SSF51246">
    <property type="entry name" value="Rudiment single hybrid motif"/>
    <property type="match status" value="1"/>
</dbReference>
<dbReference type="Pfam" id="PF21139">
    <property type="entry name" value="BT_MCC_alpha"/>
    <property type="match status" value="1"/>
</dbReference>
<dbReference type="InterPro" id="IPR000089">
    <property type="entry name" value="Biotin_lipoyl"/>
</dbReference>
<dbReference type="EMBL" id="CP001281">
    <property type="protein sequence ID" value="ACK53522.1"/>
    <property type="molecule type" value="Genomic_DNA"/>
</dbReference>
<dbReference type="InterPro" id="IPR005481">
    <property type="entry name" value="BC-like_N"/>
</dbReference>
<dbReference type="FunFam" id="3.30.1490.20:FF:000003">
    <property type="entry name" value="acetyl-CoA carboxylase isoform X1"/>
    <property type="match status" value="1"/>
</dbReference>
<comment type="cofactor">
    <cofactor evidence="1">
        <name>biotin</name>
        <dbReference type="ChEBI" id="CHEBI:57586"/>
    </cofactor>
</comment>
<feature type="domain" description="ATP-grasp" evidence="9">
    <location>
        <begin position="120"/>
        <end position="317"/>
    </location>
</feature>
<feature type="domain" description="Biotin carboxylation" evidence="10">
    <location>
        <begin position="1"/>
        <end position="447"/>
    </location>
</feature>
<dbReference type="GO" id="GO:0046872">
    <property type="term" value="F:metal ion binding"/>
    <property type="evidence" value="ECO:0007669"/>
    <property type="project" value="InterPro"/>
</dbReference>
<evidence type="ECO:0000313" key="12">
    <source>
        <dbReference type="Proteomes" id="UP000002186"/>
    </source>
</evidence>
<organism evidence="11 12">
    <name type="scientific">Thauera aminoaromatica</name>
    <dbReference type="NCBI Taxonomy" id="164330"/>
    <lineage>
        <taxon>Bacteria</taxon>
        <taxon>Pseudomonadati</taxon>
        <taxon>Pseudomonadota</taxon>
        <taxon>Betaproteobacteria</taxon>
        <taxon>Rhodocyclales</taxon>
        <taxon>Zoogloeaceae</taxon>
        <taxon>Thauera</taxon>
    </lineage>
</organism>
<evidence type="ECO:0000256" key="2">
    <source>
        <dbReference type="ARBA" id="ARBA00022598"/>
    </source>
</evidence>
<sequence>MFDKILIANRGEIACRVIKTARRMGIKTVAVYSEADANARHVRLADEAVLIGPAAARESYLVIDKIIAAAKQTGAQAIHPGYGFLSENEDFCHACEREGIVFIGPPVSAIRAMGSKSEAKKLMEAAGVPLTPGYHGDDQDPAWLHQQADAIGYPVLIKAAAGGGGKGMRLVDRSEDFIDLLASCKREAISSFGDDHVLVEKYITKPRHIEIQVFGDTHGNVVYLFERDCSVQRRHQKVLEEAPAPGMTLERRAAMGKAAVDAAKAVGYVGAGTVEFIANQDGSFYFMEMNTRLQVEHPVTEMITGLDLVEWQLRVASGEKLPLAQEQLQIRGHALEARIYAEDPAKGFLPSTGKLVHLAPPAESLHVRVDTGVEEGDEISPHYDPMIAKLIVWDINRDRALARMLQALADYRVVGVANNIEFLSRLTACPAFAGADLDTGLIEREKAYLFPADEAVPAEVLQIAALAELLRDAAFADRRAARGADPASPWHARDGWRMNATACRSLLFRHGESERAVEVAYLPGAWRLTVGSSSVVARGELNPRGLLRVELDGTRMDATVIAAAGRRHVFARGRAWQLAAVDPLHHGGEGGGAEGGLMAPMPGKVIALVAAEGAKVEKGAPLLILEAMKMEHTITAPAAGTVKAFRFGVGDQVGDGAELVEFEAAAV</sequence>
<evidence type="ECO:0000256" key="1">
    <source>
        <dbReference type="ARBA" id="ARBA00001953"/>
    </source>
</evidence>
<gene>
    <name evidence="11" type="ordered locus">Tmz1t_0751</name>
</gene>
<dbReference type="InterPro" id="IPR011764">
    <property type="entry name" value="Biotin_carboxylation_dom"/>
</dbReference>
<dbReference type="HOGENOM" id="CLU_000395_3_1_4"/>
<dbReference type="Proteomes" id="UP000002186">
    <property type="component" value="Chromosome"/>
</dbReference>
<dbReference type="CDD" id="cd06850">
    <property type="entry name" value="biotinyl_domain"/>
    <property type="match status" value="1"/>
</dbReference>